<dbReference type="PANTHER" id="PTHR32138:SF0">
    <property type="entry name" value="PHOSPHATIDYLETHANOLAMINE N-METHYLTRANSFERASE"/>
    <property type="match status" value="1"/>
</dbReference>
<feature type="transmembrane region" description="Helical" evidence="12">
    <location>
        <begin position="466"/>
        <end position="495"/>
    </location>
</feature>
<comment type="subcellular location">
    <subcellularLocation>
        <location evidence="1">Endomembrane system</location>
        <topology evidence="1">Multi-pass membrane protein</topology>
    </subcellularLocation>
    <subcellularLocation>
        <location evidence="12">Endoplasmic reticulum membrane</location>
        <topology evidence="12">Multi-pass membrane protein</topology>
    </subcellularLocation>
</comment>
<keyword evidence="12" id="KW-0256">Endoplasmic reticulum</keyword>
<evidence type="ECO:0000256" key="3">
    <source>
        <dbReference type="ARBA" id="ARBA00022603"/>
    </source>
</evidence>
<dbReference type="EMBL" id="MCOG01000060">
    <property type="protein sequence ID" value="ORY61095.1"/>
    <property type="molecule type" value="Genomic_DNA"/>
</dbReference>
<dbReference type="GO" id="GO:0006656">
    <property type="term" value="P:phosphatidylcholine biosynthetic process"/>
    <property type="evidence" value="ECO:0007669"/>
    <property type="project" value="UniProtKB-UniRule"/>
</dbReference>
<comment type="catalytic activity">
    <reaction evidence="12">
        <text>a 1,2-diacyl-sn-glycero-3-phosphoethanolamine + S-adenosyl-L-methionine = a 1,2-diacyl-sn-glycero-3-phospho-N-methylethanolamine + S-adenosyl-L-homocysteine + H(+)</text>
        <dbReference type="Rhea" id="RHEA:11164"/>
        <dbReference type="ChEBI" id="CHEBI:15378"/>
        <dbReference type="ChEBI" id="CHEBI:57856"/>
        <dbReference type="ChEBI" id="CHEBI:59789"/>
        <dbReference type="ChEBI" id="CHEBI:64573"/>
        <dbReference type="ChEBI" id="CHEBI:64612"/>
        <dbReference type="EC" id="2.1.1.17"/>
    </reaction>
</comment>
<dbReference type="GO" id="GO:0004608">
    <property type="term" value="F:phosphatidylethanolamine N-methyltransferase activity"/>
    <property type="evidence" value="ECO:0007669"/>
    <property type="project" value="UniProtKB-UniRule"/>
</dbReference>
<dbReference type="EC" id="2.1.1.17" evidence="12"/>
<keyword evidence="5 12" id="KW-0949">S-adenosyl-L-methionine</keyword>
<feature type="transmembrane region" description="Helical" evidence="12">
    <location>
        <begin position="15"/>
        <end position="33"/>
    </location>
</feature>
<dbReference type="OrthoDB" id="4583at2759"/>
<protein>
    <recommendedName>
        <fullName evidence="12">Phosphatidylethanolamine N-methyltransferase</fullName>
        <shortName evidence="12">PEAMT</shortName>
        <ecNumber evidence="12">2.1.1.17</ecNumber>
    </recommendedName>
</protein>
<name>A0A1Y2DR15_9FUNG</name>
<evidence type="ECO:0000256" key="6">
    <source>
        <dbReference type="ARBA" id="ARBA00022692"/>
    </source>
</evidence>
<dbReference type="PROSITE" id="PS51598">
    <property type="entry name" value="SAM_CHO2"/>
    <property type="match status" value="1"/>
</dbReference>
<dbReference type="InterPro" id="IPR007318">
    <property type="entry name" value="Phopholipid_MeTrfase"/>
</dbReference>
<keyword evidence="9 12" id="KW-0472">Membrane</keyword>
<feature type="region of interest" description="Disordered" evidence="13">
    <location>
        <begin position="570"/>
        <end position="589"/>
    </location>
</feature>
<dbReference type="PIRSF" id="PIRSF000383">
    <property type="entry name" value="PEAMT"/>
    <property type="match status" value="1"/>
</dbReference>
<feature type="transmembrane region" description="Helical" evidence="12">
    <location>
        <begin position="153"/>
        <end position="174"/>
    </location>
</feature>
<evidence type="ECO:0000256" key="12">
    <source>
        <dbReference type="RuleBase" id="RU361122"/>
    </source>
</evidence>
<evidence type="ECO:0000256" key="10">
    <source>
        <dbReference type="ARBA" id="ARBA00023209"/>
    </source>
</evidence>
<evidence type="ECO:0000256" key="5">
    <source>
        <dbReference type="ARBA" id="ARBA00022691"/>
    </source>
</evidence>
<dbReference type="GO" id="GO:0005789">
    <property type="term" value="C:endoplasmic reticulum membrane"/>
    <property type="evidence" value="ECO:0007669"/>
    <property type="project" value="UniProtKB-SubCell"/>
</dbReference>
<dbReference type="InterPro" id="IPR016219">
    <property type="entry name" value="Phosphatid-EA_MeTrfase_fun"/>
</dbReference>
<evidence type="ECO:0000256" key="7">
    <source>
        <dbReference type="ARBA" id="ARBA00022989"/>
    </source>
</evidence>
<keyword evidence="3 12" id="KW-0489">Methyltransferase</keyword>
<feature type="transmembrane region" description="Helical" evidence="12">
    <location>
        <begin position="396"/>
        <end position="417"/>
    </location>
</feature>
<evidence type="ECO:0000256" key="1">
    <source>
        <dbReference type="ARBA" id="ARBA00004127"/>
    </source>
</evidence>
<gene>
    <name evidence="14" type="ORF">LY90DRAFT_408197</name>
</gene>
<sequence>MNHLFDITKIFSHSVFEYATLFIFFIQVFLFFCTETSGTFFLVTSLIWRFLYNAGIGYLLKIQSDRNGVVKFMKKHIFNHVKGKGHEHEEKFIVRLIRQQFKKKMADDYDFDAVPVEYNCWILFRCIEDLILVNDFTSYCCFSFRYLDVPEHLSIYDILRYIGAAVLIIFNIWVKQDAHRVVKDFAWYWGDFFFLVDSNLTFDGVFEIVPHPMYSVGYIGYYGSALMTKSYLVLFISLLIHASQLAFLVFVENPHIQKIYGSSNPQRPSGIELEKLRKYFNKDAIGFFRLDLYKSSDILSLVVCAITIIYTFSIDKSSNMPIIMCWVWRLASSLGVGLILYFQSNYNSWNKHYIKNGQSIREAFQQWKNIYNFLTCITFVSFIAYAIRNYTLPDQWTYGTVLLRHTVGFLLIILHIYTATEVYEVLGDYGWFYGDFFIKELISSERLYYSGIYRFLNNPEKFMGQAAFYGIAVITNSWPLAFCTLAGHIFIVIFLEFVEKPHMNRIYGNVRKKSGAESGIIKEVNKFMNRDARIKNIYENVQRDIKEIGLKRVISNKSLKNVVNKWANSLNDPETVSPTTDEEDNSLPTSDNYQVEVYHDSKSNVAEDKINEIEGKIFELGSPIRVQWSAPKSSITPADWIGIYRVTQNKKRSVTTTSCKGRWLYSLTESWTDEERQQIISNSKVVTEVKKNKKGEDIVYGELIFKNDLIPWELGSYEVRYHFKDGYSVLCVSRPFEIIVNSYEVKKGLSEEENIKDIANSLLPIVKNCLYMKDDETLTLEEDFIATKGWPNRVGTGGVTTDAEKQKNLFSKRLFYSIKMIYGIEFSRKLIDYYSTVQSLATQVSFYYYYLKIFFFL</sequence>
<evidence type="ECO:0000256" key="13">
    <source>
        <dbReference type="SAM" id="MobiDB-lite"/>
    </source>
</evidence>
<evidence type="ECO:0000313" key="14">
    <source>
        <dbReference type="EMBL" id="ORY61095.1"/>
    </source>
</evidence>
<dbReference type="Gene3D" id="1.20.120.1630">
    <property type="match status" value="2"/>
</dbReference>
<feature type="transmembrane region" description="Helical" evidence="12">
    <location>
        <begin position="231"/>
        <end position="251"/>
    </location>
</feature>
<dbReference type="STRING" id="1754190.A0A1Y2DR15"/>
<dbReference type="Gene3D" id="2.60.40.2840">
    <property type="match status" value="1"/>
</dbReference>
<evidence type="ECO:0000256" key="8">
    <source>
        <dbReference type="ARBA" id="ARBA00023098"/>
    </source>
</evidence>
<feature type="transmembrane region" description="Helical" evidence="12">
    <location>
        <begin position="370"/>
        <end position="387"/>
    </location>
</feature>
<dbReference type="UniPathway" id="UPA00753"/>
<evidence type="ECO:0000256" key="4">
    <source>
        <dbReference type="ARBA" id="ARBA00022679"/>
    </source>
</evidence>
<keyword evidence="4 12" id="KW-0808">Transferase</keyword>
<dbReference type="GO" id="GO:0032259">
    <property type="term" value="P:methylation"/>
    <property type="evidence" value="ECO:0007669"/>
    <property type="project" value="UniProtKB-KW"/>
</dbReference>
<evidence type="ECO:0000256" key="9">
    <source>
        <dbReference type="ARBA" id="ARBA00023136"/>
    </source>
</evidence>
<comment type="caution">
    <text evidence="12">Lacks conserved residue(s) required for the propagation of feature annotation.</text>
</comment>
<accession>A0A1Y2DR15</accession>
<reference evidence="14 15" key="1">
    <citation type="submission" date="2016-08" db="EMBL/GenBank/DDBJ databases">
        <title>A Parts List for Fungal Cellulosomes Revealed by Comparative Genomics.</title>
        <authorList>
            <consortium name="DOE Joint Genome Institute"/>
            <person name="Haitjema C.H."/>
            <person name="Gilmore S.P."/>
            <person name="Henske J.K."/>
            <person name="Solomon K.V."/>
            <person name="De Groot R."/>
            <person name="Kuo A."/>
            <person name="Mondo S.J."/>
            <person name="Salamov A.A."/>
            <person name="Labutti K."/>
            <person name="Zhao Z."/>
            <person name="Chiniquy J."/>
            <person name="Barry K."/>
            <person name="Brewer H.M."/>
            <person name="Purvine S.O."/>
            <person name="Wright A.T."/>
            <person name="Boxma B."/>
            <person name="Van Alen T."/>
            <person name="Hackstein J.H."/>
            <person name="Baker S.E."/>
            <person name="Grigoriev I.V."/>
            <person name="O'Malley M.A."/>
        </authorList>
    </citation>
    <scope>NUCLEOTIDE SEQUENCE [LARGE SCALE GENOMIC DNA]</scope>
    <source>
        <strain evidence="14 15">G1</strain>
    </source>
</reference>
<dbReference type="PANTHER" id="PTHR32138">
    <property type="entry name" value="PHOSPHATIDYLETHANOLAMINE N-METHYLTRANSFERASE"/>
    <property type="match status" value="1"/>
</dbReference>
<feature type="transmembrane region" description="Helical" evidence="12">
    <location>
        <begin position="298"/>
        <end position="314"/>
    </location>
</feature>
<organism evidence="14 15">
    <name type="scientific">Neocallimastix californiae</name>
    <dbReference type="NCBI Taxonomy" id="1754190"/>
    <lineage>
        <taxon>Eukaryota</taxon>
        <taxon>Fungi</taxon>
        <taxon>Fungi incertae sedis</taxon>
        <taxon>Chytridiomycota</taxon>
        <taxon>Chytridiomycota incertae sedis</taxon>
        <taxon>Neocallimastigomycetes</taxon>
        <taxon>Neocallimastigales</taxon>
        <taxon>Neocallimastigaceae</taxon>
        <taxon>Neocallimastix</taxon>
    </lineage>
</organism>
<dbReference type="Pfam" id="PF04191">
    <property type="entry name" value="PEMT"/>
    <property type="match status" value="2"/>
</dbReference>
<feature type="transmembrane region" description="Helical" evidence="12">
    <location>
        <begin position="326"/>
        <end position="343"/>
    </location>
</feature>
<evidence type="ECO:0000256" key="2">
    <source>
        <dbReference type="ARBA" id="ARBA00022516"/>
    </source>
</evidence>
<feature type="compositionally biased region" description="Polar residues" evidence="13">
    <location>
        <begin position="570"/>
        <end position="579"/>
    </location>
</feature>
<proteinExistence type="inferred from homology"/>
<comment type="similarity">
    <text evidence="12">Belongs to the class VI-like SAM-binding methyltransferase superfamily. CHO2 family.</text>
</comment>
<evidence type="ECO:0000256" key="11">
    <source>
        <dbReference type="ARBA" id="ARBA00023264"/>
    </source>
</evidence>
<dbReference type="Proteomes" id="UP000193920">
    <property type="component" value="Unassembled WGS sequence"/>
</dbReference>
<keyword evidence="7 12" id="KW-1133">Transmembrane helix</keyword>
<keyword evidence="6 12" id="KW-0812">Transmembrane</keyword>
<keyword evidence="11 12" id="KW-1208">Phospholipid metabolism</keyword>
<comment type="pathway">
    <text evidence="12">Phospholipid metabolism; phosphatidylcholine biosynthesis.</text>
</comment>
<keyword evidence="2 12" id="KW-0444">Lipid biosynthesis</keyword>
<keyword evidence="15" id="KW-1185">Reference proteome</keyword>
<comment type="caution">
    <text evidence="14">The sequence shown here is derived from an EMBL/GenBank/DDBJ whole genome shotgun (WGS) entry which is preliminary data.</text>
</comment>
<keyword evidence="8 12" id="KW-0443">Lipid metabolism</keyword>
<comment type="function">
    <text evidence="12">Catalyzes the first step of the methylation pathway of phosphatidylcholine biosynthesis, the SAM-dependent methylation of phosphatidylethanolamine (PE) to phosphatidylmonomethylethanolamine (PMME).</text>
</comment>
<dbReference type="AlphaFoldDB" id="A0A1Y2DR15"/>
<keyword evidence="10 12" id="KW-0594">Phospholipid biosynthesis</keyword>
<evidence type="ECO:0000313" key="15">
    <source>
        <dbReference type="Proteomes" id="UP000193920"/>
    </source>
</evidence>